<proteinExistence type="predicted"/>
<protein>
    <submittedName>
        <fullName evidence="1">Uncharacterized protein</fullName>
    </submittedName>
</protein>
<gene>
    <name evidence="1" type="ORF">PVL29_014792</name>
</gene>
<organism evidence="1 2">
    <name type="scientific">Vitis rotundifolia</name>
    <name type="common">Muscadine grape</name>
    <dbReference type="NCBI Taxonomy" id="103349"/>
    <lineage>
        <taxon>Eukaryota</taxon>
        <taxon>Viridiplantae</taxon>
        <taxon>Streptophyta</taxon>
        <taxon>Embryophyta</taxon>
        <taxon>Tracheophyta</taxon>
        <taxon>Spermatophyta</taxon>
        <taxon>Magnoliopsida</taxon>
        <taxon>eudicotyledons</taxon>
        <taxon>Gunneridae</taxon>
        <taxon>Pentapetalae</taxon>
        <taxon>rosids</taxon>
        <taxon>Vitales</taxon>
        <taxon>Vitaceae</taxon>
        <taxon>Viteae</taxon>
        <taxon>Vitis</taxon>
    </lineage>
</organism>
<dbReference type="AlphaFoldDB" id="A0AA38ZI55"/>
<name>A0AA38ZI55_VITRO</name>
<keyword evidence="2" id="KW-1185">Reference proteome</keyword>
<reference evidence="1 2" key="1">
    <citation type="journal article" date="2023" name="BMC Biotechnol.">
        <title>Vitis rotundifolia cv Carlos genome sequencing.</title>
        <authorList>
            <person name="Huff M."/>
            <person name="Hulse-Kemp A."/>
            <person name="Scheffler B."/>
            <person name="Youngblood R."/>
            <person name="Simpson S."/>
            <person name="Babiker E."/>
            <person name="Staton M."/>
        </authorList>
    </citation>
    <scope>NUCLEOTIDE SEQUENCE [LARGE SCALE GENOMIC DNA]</scope>
    <source>
        <tissue evidence="1">Leaf</tissue>
    </source>
</reference>
<dbReference type="EMBL" id="JARBHA010000011">
    <property type="protein sequence ID" value="KAJ9689285.1"/>
    <property type="molecule type" value="Genomic_DNA"/>
</dbReference>
<accession>A0AA38ZI55</accession>
<evidence type="ECO:0000313" key="2">
    <source>
        <dbReference type="Proteomes" id="UP001168098"/>
    </source>
</evidence>
<comment type="caution">
    <text evidence="1">The sequence shown here is derived from an EMBL/GenBank/DDBJ whole genome shotgun (WGS) entry which is preliminary data.</text>
</comment>
<evidence type="ECO:0000313" key="1">
    <source>
        <dbReference type="EMBL" id="KAJ9689285.1"/>
    </source>
</evidence>
<sequence>MRRKKTNASLLLPSNQGAGTLSGALRAFHLRSHQVSDSPWLQRQNLITLLLFDEQNPMKRASFFRIKATFTTRRNFIHPQHPRAMIFFQQYPQPKEPRN</sequence>
<dbReference type="Proteomes" id="UP001168098">
    <property type="component" value="Unassembled WGS sequence"/>
</dbReference>